<evidence type="ECO:0000256" key="5">
    <source>
        <dbReference type="PROSITE-ProRule" id="PRU00335"/>
    </source>
</evidence>
<dbReference type="InterPro" id="IPR050109">
    <property type="entry name" value="HTH-type_TetR-like_transc_reg"/>
</dbReference>
<dbReference type="SUPFAM" id="SSF48498">
    <property type="entry name" value="Tetracyclin repressor-like, C-terminal domain"/>
    <property type="match status" value="1"/>
</dbReference>
<sequence>MPRQVDYEDRRRRIAEAVCTLIARSGMEAVSLRDVAAEAGVSMGAVQRCFRTKQDMLLFALEHISQHVSERANQRIAASSTPQAASTLLSHTLAELALLDEESKTQAQVWLAFVAHAPASEKLAAVLHDTYAKLHGLIAWLIRYGQDTREVPQRLDPDREAHTLLALADGLTTHVLAGHHSPATALDILQRHIDHLLKSHSTAADEGGAAQPPARACRPSG</sequence>
<evidence type="ECO:0000259" key="7">
    <source>
        <dbReference type="PROSITE" id="PS50977"/>
    </source>
</evidence>
<name>A0ABZ1MBA9_STREF</name>
<feature type="region of interest" description="Disordered" evidence="6">
    <location>
        <begin position="202"/>
        <end position="221"/>
    </location>
</feature>
<feature type="DNA-binding region" description="H-T-H motif" evidence="5">
    <location>
        <begin position="31"/>
        <end position="50"/>
    </location>
</feature>
<dbReference type="SUPFAM" id="SSF46689">
    <property type="entry name" value="Homeodomain-like"/>
    <property type="match status" value="1"/>
</dbReference>
<keyword evidence="1" id="KW-0678">Repressor</keyword>
<keyword evidence="3 5" id="KW-0238">DNA-binding</keyword>
<dbReference type="InterPro" id="IPR039538">
    <property type="entry name" value="BetI_C"/>
</dbReference>
<evidence type="ECO:0000256" key="6">
    <source>
        <dbReference type="SAM" id="MobiDB-lite"/>
    </source>
</evidence>
<dbReference type="PROSITE" id="PS50977">
    <property type="entry name" value="HTH_TETR_2"/>
    <property type="match status" value="1"/>
</dbReference>
<evidence type="ECO:0000256" key="2">
    <source>
        <dbReference type="ARBA" id="ARBA00023015"/>
    </source>
</evidence>
<dbReference type="InterPro" id="IPR036271">
    <property type="entry name" value="Tet_transcr_reg_TetR-rel_C_sf"/>
</dbReference>
<dbReference type="Pfam" id="PF00440">
    <property type="entry name" value="TetR_N"/>
    <property type="match status" value="1"/>
</dbReference>
<dbReference type="InterPro" id="IPR001647">
    <property type="entry name" value="HTH_TetR"/>
</dbReference>
<evidence type="ECO:0000256" key="3">
    <source>
        <dbReference type="ARBA" id="ARBA00023125"/>
    </source>
</evidence>
<dbReference type="RefSeq" id="WP_229873509.1">
    <property type="nucleotide sequence ID" value="NZ_BMUK01000021.1"/>
</dbReference>
<feature type="domain" description="HTH tetR-type" evidence="7">
    <location>
        <begin position="8"/>
        <end position="68"/>
    </location>
</feature>
<protein>
    <submittedName>
        <fullName evidence="8">TetR family transcriptional regulator C-terminal domain-containing protein</fullName>
    </submittedName>
</protein>
<evidence type="ECO:0000256" key="4">
    <source>
        <dbReference type="ARBA" id="ARBA00023163"/>
    </source>
</evidence>
<accession>A0ABZ1MBA9</accession>
<dbReference type="Gene3D" id="1.10.357.10">
    <property type="entry name" value="Tetracycline Repressor, domain 2"/>
    <property type="match status" value="1"/>
</dbReference>
<dbReference type="Proteomes" id="UP001621512">
    <property type="component" value="Chromosome"/>
</dbReference>
<dbReference type="PANTHER" id="PTHR30055:SF234">
    <property type="entry name" value="HTH-TYPE TRANSCRIPTIONAL REGULATOR BETI"/>
    <property type="match status" value="1"/>
</dbReference>
<dbReference type="EMBL" id="CP108341">
    <property type="protein sequence ID" value="WTW25187.1"/>
    <property type="molecule type" value="Genomic_DNA"/>
</dbReference>
<gene>
    <name evidence="8" type="ORF">OHU35_03700</name>
</gene>
<evidence type="ECO:0000313" key="8">
    <source>
        <dbReference type="EMBL" id="WTW25187.1"/>
    </source>
</evidence>
<keyword evidence="4" id="KW-0804">Transcription</keyword>
<proteinExistence type="predicted"/>
<evidence type="ECO:0000256" key="1">
    <source>
        <dbReference type="ARBA" id="ARBA00022491"/>
    </source>
</evidence>
<evidence type="ECO:0000313" key="9">
    <source>
        <dbReference type="Proteomes" id="UP001621512"/>
    </source>
</evidence>
<organism evidence="8 9">
    <name type="scientific">Streptomyces purpurascens</name>
    <dbReference type="NCBI Taxonomy" id="1924"/>
    <lineage>
        <taxon>Bacteria</taxon>
        <taxon>Bacillati</taxon>
        <taxon>Actinomycetota</taxon>
        <taxon>Actinomycetes</taxon>
        <taxon>Kitasatosporales</taxon>
        <taxon>Streptomycetaceae</taxon>
        <taxon>Streptomyces</taxon>
    </lineage>
</organism>
<dbReference type="PANTHER" id="PTHR30055">
    <property type="entry name" value="HTH-TYPE TRANSCRIPTIONAL REGULATOR RUTR"/>
    <property type="match status" value="1"/>
</dbReference>
<keyword evidence="2" id="KW-0805">Transcription regulation</keyword>
<dbReference type="InterPro" id="IPR009057">
    <property type="entry name" value="Homeodomain-like_sf"/>
</dbReference>
<dbReference type="Pfam" id="PF13977">
    <property type="entry name" value="TetR_C_6"/>
    <property type="match status" value="1"/>
</dbReference>
<keyword evidence="9" id="KW-1185">Reference proteome</keyword>
<reference evidence="8 9" key="1">
    <citation type="submission" date="2022-10" db="EMBL/GenBank/DDBJ databases">
        <title>The complete genomes of actinobacterial strains from the NBC collection.</title>
        <authorList>
            <person name="Joergensen T.S."/>
            <person name="Alvarez Arevalo M."/>
            <person name="Sterndorff E.B."/>
            <person name="Faurdal D."/>
            <person name="Vuksanovic O."/>
            <person name="Mourched A.-S."/>
            <person name="Charusanti P."/>
            <person name="Shaw S."/>
            <person name="Blin K."/>
            <person name="Weber T."/>
        </authorList>
    </citation>
    <scope>NUCLEOTIDE SEQUENCE [LARGE SCALE GENOMIC DNA]</scope>
    <source>
        <strain evidence="8 9">NBC_00017</strain>
    </source>
</reference>